<dbReference type="Gene3D" id="3.80.10.10">
    <property type="entry name" value="Ribonuclease Inhibitor"/>
    <property type="match status" value="2"/>
</dbReference>
<evidence type="ECO:0000256" key="2">
    <source>
        <dbReference type="ARBA" id="ARBA00022737"/>
    </source>
</evidence>
<accession>A0A371E7X8</accession>
<feature type="domain" description="TIR" evidence="6">
    <location>
        <begin position="44"/>
        <end position="208"/>
    </location>
</feature>
<dbReference type="PANTHER" id="PTHR11017:SF398">
    <property type="entry name" value="RESISTANCE PROTEIN (TIR-NBS-LRR CLASS), PUTATIVE-RELATED"/>
    <property type="match status" value="1"/>
</dbReference>
<dbReference type="InterPro" id="IPR042197">
    <property type="entry name" value="Apaf_helical"/>
</dbReference>
<sequence length="995" mass="114065">MLFRVSERVKYVIFVCLLLATATVDNNSSYPMTSYSRPNDIPPTKYDVFVSFRGPDVRKDFLAHLTKEFSRKQIDAFVDYKLPKGDEQSEALLDAIEGSLISVIIFSQNYSSSSWCLLELAKIVECRKKDGQVVLPIFYKVDPSHVRHQKGTFGDAFAQHESKYSLTTIQTWRSALNESANIAGFHSSNYRDEAELVEEIVKSVSMRLKNVHQVNSKGLVGIGKRIADVESLLQLEATDVRIIGIWGMGGIGEEDLKIDTPNGLPQYVERRLRRMKVLIILDDVNDSEQLEILAGTHDWFGSGSRIVITTRDKQVLAKEFAKIYKVEALTIDESLQLFKLNAFKQNYLEIESYDELSKKVVKYANGIPLVLKVLGHHLHGKDREIWESQLTKVQDKKVHDIIKLSYNDLDQDEKKIFLDIACFFDGLNLKVKYINFLLKDHGYPVVAGLERLKDKDLIRVSQENIVSMHNIIQETGWQIARQESIEDPRSQRRLLDPYQVLKNNEGNEAIRSIVINLSRMEQLQLNPEVFTKMSKLYFLDLYSKGSCSTFLQDQGGLSLPQGLESLPNELRYLRWTHYPLEYLPSKFSAQNLVELNLPYSRLKKLWQEAPDLVNLKVLILHSSTQLKKLPNFSRSTDLKSIDLRFCIGLTSIHPSVFSLKKLEKLDLGGCISLRRLRSSIHLDSLRYLSLYGCISLKDFSVTSKNMVKLNLELTSIKQLPSSIGLQSKLQKLRLAYTYIENLPGSIKYLSRLRHLDLRQCIELRTLPELPSSLETLDARGCVSLETVMFPSAIEQLKENKKRVAFWNCLKLDEHSLRAIEMNAQINMMKFAHQHLSTFGDVQGTYVYPGSKIPEWLVHKTTRDYVTIDHSFVLTPHSSHLGFIFCFIVPEFPYEGLVLEFKINEDEGEGKNINVYLDRPRRGIKLDHVYLMYDQACSRYLTSLAKHQPRLKIKVTVASRTLTSKYIPLQLKGFGVTIINSAQYHSFVQKLEEGDT</sequence>
<dbReference type="Proteomes" id="UP000257109">
    <property type="component" value="Unassembled WGS sequence"/>
</dbReference>
<dbReference type="InterPro" id="IPR011713">
    <property type="entry name" value="Leu-rich_rpt_3"/>
</dbReference>
<dbReference type="Pfam" id="PF23282">
    <property type="entry name" value="WHD_ROQ1"/>
    <property type="match status" value="1"/>
</dbReference>
<evidence type="ECO:0000256" key="3">
    <source>
        <dbReference type="ARBA" id="ARBA00022821"/>
    </source>
</evidence>
<dbReference type="SUPFAM" id="SSF52540">
    <property type="entry name" value="P-loop containing nucleoside triphosphate hydrolases"/>
    <property type="match status" value="1"/>
</dbReference>
<feature type="non-terminal residue" evidence="7">
    <location>
        <position position="995"/>
    </location>
</feature>
<dbReference type="PRINTS" id="PR00364">
    <property type="entry name" value="DISEASERSIST"/>
</dbReference>
<evidence type="ECO:0000259" key="6">
    <source>
        <dbReference type="PROSITE" id="PS50104"/>
    </source>
</evidence>
<dbReference type="InterPro" id="IPR035897">
    <property type="entry name" value="Toll_tir_struct_dom_sf"/>
</dbReference>
<dbReference type="InterPro" id="IPR036390">
    <property type="entry name" value="WH_DNA-bd_sf"/>
</dbReference>
<dbReference type="InterPro" id="IPR002182">
    <property type="entry name" value="NB-ARC"/>
</dbReference>
<dbReference type="GO" id="GO:0043531">
    <property type="term" value="F:ADP binding"/>
    <property type="evidence" value="ECO:0007669"/>
    <property type="project" value="InterPro"/>
</dbReference>
<keyword evidence="8" id="KW-1185">Reference proteome</keyword>
<dbReference type="Gene3D" id="3.40.50.300">
    <property type="entry name" value="P-loop containing nucleotide triphosphate hydrolases"/>
    <property type="match status" value="1"/>
</dbReference>
<dbReference type="InterPro" id="IPR044974">
    <property type="entry name" value="Disease_R_plants"/>
</dbReference>
<dbReference type="Gene3D" id="3.40.50.10140">
    <property type="entry name" value="Toll/interleukin-1 receptor homology (TIR) domain"/>
    <property type="match status" value="1"/>
</dbReference>
<dbReference type="InterPro" id="IPR058192">
    <property type="entry name" value="WHD_ROQ1-like"/>
</dbReference>
<keyword evidence="2" id="KW-0677">Repeat</keyword>
<dbReference type="GO" id="GO:0007165">
    <property type="term" value="P:signal transduction"/>
    <property type="evidence" value="ECO:0007669"/>
    <property type="project" value="InterPro"/>
</dbReference>
<dbReference type="GO" id="GO:0006952">
    <property type="term" value="P:defense response"/>
    <property type="evidence" value="ECO:0007669"/>
    <property type="project" value="UniProtKB-KW"/>
</dbReference>
<keyword evidence="4" id="KW-0520">NAD</keyword>
<keyword evidence="1" id="KW-0433">Leucine-rich repeat</keyword>
<evidence type="ECO:0000313" key="7">
    <source>
        <dbReference type="EMBL" id="RDX62142.1"/>
    </source>
</evidence>
<keyword evidence="3" id="KW-0611">Plant defense</keyword>
<dbReference type="STRING" id="157652.A0A371E7X8"/>
<feature type="signal peptide" evidence="5">
    <location>
        <begin position="1"/>
        <end position="28"/>
    </location>
</feature>
<dbReference type="OrthoDB" id="1397799at2759"/>
<comment type="caution">
    <text evidence="7">The sequence shown here is derived from an EMBL/GenBank/DDBJ whole genome shotgun (WGS) entry which is preliminary data.</text>
</comment>
<keyword evidence="5" id="KW-0732">Signal</keyword>
<reference evidence="7" key="1">
    <citation type="submission" date="2018-05" db="EMBL/GenBank/DDBJ databases">
        <title>Draft genome of Mucuna pruriens seed.</title>
        <authorList>
            <person name="Nnadi N.E."/>
            <person name="Vos R."/>
            <person name="Hasami M.H."/>
            <person name="Devisetty U.K."/>
            <person name="Aguiy J.C."/>
        </authorList>
    </citation>
    <scope>NUCLEOTIDE SEQUENCE [LARGE SCALE GENOMIC DNA]</scope>
    <source>
        <strain evidence="7">JCA_2017</strain>
    </source>
</reference>
<name>A0A371E7X8_MUCPR</name>
<dbReference type="Pfam" id="PF00931">
    <property type="entry name" value="NB-ARC"/>
    <property type="match status" value="1"/>
</dbReference>
<feature type="chain" id="PRO_5017077219" evidence="5">
    <location>
        <begin position="29"/>
        <end position="995"/>
    </location>
</feature>
<evidence type="ECO:0000256" key="5">
    <source>
        <dbReference type="SAM" id="SignalP"/>
    </source>
</evidence>
<dbReference type="InterPro" id="IPR027417">
    <property type="entry name" value="P-loop_NTPase"/>
</dbReference>
<dbReference type="SMART" id="SM00255">
    <property type="entry name" value="TIR"/>
    <property type="match status" value="1"/>
</dbReference>
<evidence type="ECO:0000256" key="1">
    <source>
        <dbReference type="ARBA" id="ARBA00022614"/>
    </source>
</evidence>
<gene>
    <name evidence="7" type="ORF">CR513_59555</name>
</gene>
<dbReference type="PANTHER" id="PTHR11017">
    <property type="entry name" value="LEUCINE-RICH REPEAT-CONTAINING PROTEIN"/>
    <property type="match status" value="1"/>
</dbReference>
<dbReference type="Gene3D" id="1.10.8.430">
    <property type="entry name" value="Helical domain of apoptotic protease-activating factors"/>
    <property type="match status" value="1"/>
</dbReference>
<dbReference type="FunFam" id="3.40.50.10140:FF:000007">
    <property type="entry name" value="Disease resistance protein (TIR-NBS-LRR class)"/>
    <property type="match status" value="1"/>
</dbReference>
<proteinExistence type="predicted"/>
<dbReference type="SUPFAM" id="SSF46785">
    <property type="entry name" value="Winged helix' DNA-binding domain"/>
    <property type="match status" value="1"/>
</dbReference>
<feature type="non-terminal residue" evidence="7">
    <location>
        <position position="1"/>
    </location>
</feature>
<dbReference type="Pfam" id="PF01582">
    <property type="entry name" value="TIR"/>
    <property type="match status" value="1"/>
</dbReference>
<dbReference type="InterPro" id="IPR032675">
    <property type="entry name" value="LRR_dom_sf"/>
</dbReference>
<dbReference type="AlphaFoldDB" id="A0A371E7X8"/>
<protein>
    <submittedName>
        <fullName evidence="7">Disease resistance protein</fullName>
    </submittedName>
</protein>
<dbReference type="SUPFAM" id="SSF52058">
    <property type="entry name" value="L domain-like"/>
    <property type="match status" value="1"/>
</dbReference>
<organism evidence="7 8">
    <name type="scientific">Mucuna pruriens</name>
    <name type="common">Velvet bean</name>
    <name type="synonym">Dolichos pruriens</name>
    <dbReference type="NCBI Taxonomy" id="157652"/>
    <lineage>
        <taxon>Eukaryota</taxon>
        <taxon>Viridiplantae</taxon>
        <taxon>Streptophyta</taxon>
        <taxon>Embryophyta</taxon>
        <taxon>Tracheophyta</taxon>
        <taxon>Spermatophyta</taxon>
        <taxon>Magnoliopsida</taxon>
        <taxon>eudicotyledons</taxon>
        <taxon>Gunneridae</taxon>
        <taxon>Pentapetalae</taxon>
        <taxon>rosids</taxon>
        <taxon>fabids</taxon>
        <taxon>Fabales</taxon>
        <taxon>Fabaceae</taxon>
        <taxon>Papilionoideae</taxon>
        <taxon>50 kb inversion clade</taxon>
        <taxon>NPAAA clade</taxon>
        <taxon>indigoferoid/millettioid clade</taxon>
        <taxon>Phaseoleae</taxon>
        <taxon>Mucuna</taxon>
    </lineage>
</organism>
<evidence type="ECO:0000313" key="8">
    <source>
        <dbReference type="Proteomes" id="UP000257109"/>
    </source>
</evidence>
<evidence type="ECO:0000256" key="4">
    <source>
        <dbReference type="ARBA" id="ARBA00023027"/>
    </source>
</evidence>
<dbReference type="SUPFAM" id="SSF52200">
    <property type="entry name" value="Toll/Interleukin receptor TIR domain"/>
    <property type="match status" value="1"/>
</dbReference>
<dbReference type="EMBL" id="QJKJ01015658">
    <property type="protein sequence ID" value="RDX62142.1"/>
    <property type="molecule type" value="Genomic_DNA"/>
</dbReference>
<dbReference type="PROSITE" id="PS50104">
    <property type="entry name" value="TIR"/>
    <property type="match status" value="1"/>
</dbReference>
<dbReference type="Pfam" id="PF07725">
    <property type="entry name" value="LRR_3"/>
    <property type="match status" value="1"/>
</dbReference>
<dbReference type="InterPro" id="IPR000157">
    <property type="entry name" value="TIR_dom"/>
</dbReference>